<evidence type="ECO:0000313" key="2">
    <source>
        <dbReference type="Proteomes" id="UP000271087"/>
    </source>
</evidence>
<keyword evidence="2" id="KW-1185">Reference proteome</keyword>
<evidence type="ECO:0000313" key="3">
    <source>
        <dbReference type="WBParaSite" id="nOo.2.0.1.t10437-RA"/>
    </source>
</evidence>
<gene>
    <name evidence="1" type="ORF">NOO_LOCUS10437</name>
</gene>
<dbReference type="EMBL" id="UYRW01005987">
    <property type="protein sequence ID" value="VDM94164.1"/>
    <property type="molecule type" value="Genomic_DNA"/>
</dbReference>
<reference evidence="3" key="1">
    <citation type="submission" date="2016-06" db="UniProtKB">
        <authorList>
            <consortium name="WormBaseParasite"/>
        </authorList>
    </citation>
    <scope>IDENTIFICATION</scope>
</reference>
<dbReference type="Proteomes" id="UP000271087">
    <property type="component" value="Unassembled WGS sequence"/>
</dbReference>
<reference evidence="1 2" key="2">
    <citation type="submission" date="2018-08" db="EMBL/GenBank/DDBJ databases">
        <authorList>
            <person name="Laetsch R D."/>
            <person name="Stevens L."/>
            <person name="Kumar S."/>
            <person name="Blaxter L. M."/>
        </authorList>
    </citation>
    <scope>NUCLEOTIDE SEQUENCE [LARGE SCALE GENOMIC DNA]</scope>
</reference>
<evidence type="ECO:0000313" key="1">
    <source>
        <dbReference type="EMBL" id="VDM94164.1"/>
    </source>
</evidence>
<organism evidence="3">
    <name type="scientific">Onchocerca ochengi</name>
    <name type="common">Filarial nematode worm</name>
    <dbReference type="NCBI Taxonomy" id="42157"/>
    <lineage>
        <taxon>Eukaryota</taxon>
        <taxon>Metazoa</taxon>
        <taxon>Ecdysozoa</taxon>
        <taxon>Nematoda</taxon>
        <taxon>Chromadorea</taxon>
        <taxon>Rhabditida</taxon>
        <taxon>Spirurina</taxon>
        <taxon>Spiruromorpha</taxon>
        <taxon>Filarioidea</taxon>
        <taxon>Onchocercidae</taxon>
        <taxon>Onchocerca</taxon>
    </lineage>
</organism>
<sequence length="89" mass="10136">MAQMRAKRRAAGLQEAPLRVCQFSSATSDLLPFEQNKWLRVAGRCQQETEDQRRAGLRDNGNETIAATLRNTVAFGKEPSRDIHRCQYD</sequence>
<protein>
    <submittedName>
        <fullName evidence="1 3">Uncharacterized protein</fullName>
    </submittedName>
</protein>
<accession>A0A182EQM2</accession>
<dbReference type="AlphaFoldDB" id="A0A182EQM2"/>
<name>A0A182EQM2_ONCOC</name>
<proteinExistence type="predicted"/>
<dbReference type="WBParaSite" id="nOo.2.0.1.t10437-RA">
    <property type="protein sequence ID" value="nOo.2.0.1.t10437-RA"/>
    <property type="gene ID" value="nOo.2.0.1.g10437"/>
</dbReference>